<dbReference type="RefSeq" id="WP_232182247.1">
    <property type="nucleotide sequence ID" value="NZ_JAIOAP010000001.1"/>
</dbReference>
<evidence type="ECO:0000313" key="5">
    <source>
        <dbReference type="EMBL" id="MEQ4481243.1"/>
    </source>
</evidence>
<evidence type="ECO:0000256" key="1">
    <source>
        <dbReference type="ARBA" id="ARBA00023015"/>
    </source>
</evidence>
<dbReference type="Pfam" id="PF08220">
    <property type="entry name" value="HTH_DeoR"/>
    <property type="match status" value="1"/>
</dbReference>
<evidence type="ECO:0000259" key="4">
    <source>
        <dbReference type="PROSITE" id="PS51000"/>
    </source>
</evidence>
<dbReference type="EMBL" id="JASKHM010000001">
    <property type="protein sequence ID" value="MEQ4481243.1"/>
    <property type="molecule type" value="Genomic_DNA"/>
</dbReference>
<evidence type="ECO:0000313" key="6">
    <source>
        <dbReference type="Proteomes" id="UP001493487"/>
    </source>
</evidence>
<sequence length="260" mass="28494">MYYGTYSGLNERQQKILERIAMEGEVKIPALKQLFQVTDMTIRRDLEKLEEAGSIKRTFGGAIFVGVYDALQYALQERSSLLTEEKQLIGRAAAALVQPGESIFIDGGTTTFQLARYLPPGMKITVMTNALNVAAELSTKQIPTIMTGGMLYEATNSLAGPVAVQSLMGMAFDRVFLGASGLNVEHGFSNSNMYEAEIKRVAIRLTSEANILLDHSKFGTKVLVSFTPLSGVQRLVTDRMPEDELRLACEEAGMRIAVAK</sequence>
<dbReference type="GO" id="GO:0003677">
    <property type="term" value="F:DNA binding"/>
    <property type="evidence" value="ECO:0007669"/>
    <property type="project" value="UniProtKB-KW"/>
</dbReference>
<accession>A0ABV1KMF8</accession>
<dbReference type="PROSITE" id="PS00894">
    <property type="entry name" value="HTH_DEOR_1"/>
    <property type="match status" value="1"/>
</dbReference>
<dbReference type="InterPro" id="IPR036390">
    <property type="entry name" value="WH_DNA-bd_sf"/>
</dbReference>
<dbReference type="PROSITE" id="PS51000">
    <property type="entry name" value="HTH_DEOR_2"/>
    <property type="match status" value="1"/>
</dbReference>
<keyword evidence="6" id="KW-1185">Reference proteome</keyword>
<dbReference type="SMART" id="SM00420">
    <property type="entry name" value="HTH_DEOR"/>
    <property type="match status" value="1"/>
</dbReference>
<name>A0ABV1KMF8_9BACL</name>
<dbReference type="InterPro" id="IPR014036">
    <property type="entry name" value="DeoR-like_C"/>
</dbReference>
<evidence type="ECO:0000256" key="2">
    <source>
        <dbReference type="ARBA" id="ARBA00023125"/>
    </source>
</evidence>
<dbReference type="SUPFAM" id="SSF100950">
    <property type="entry name" value="NagB/RpiA/CoA transferase-like"/>
    <property type="match status" value="1"/>
</dbReference>
<dbReference type="PANTHER" id="PTHR30363">
    <property type="entry name" value="HTH-TYPE TRANSCRIPTIONAL REGULATOR SRLR-RELATED"/>
    <property type="match status" value="1"/>
</dbReference>
<dbReference type="SUPFAM" id="SSF46785">
    <property type="entry name" value="Winged helix' DNA-binding domain"/>
    <property type="match status" value="1"/>
</dbReference>
<keyword evidence="2 5" id="KW-0238">DNA-binding</keyword>
<dbReference type="InterPro" id="IPR018356">
    <property type="entry name" value="Tscrpt_reg_HTH_DeoR_CS"/>
</dbReference>
<gene>
    <name evidence="5" type="ORF">QJS35_02415</name>
</gene>
<comment type="caution">
    <text evidence="5">The sequence shown here is derived from an EMBL/GenBank/DDBJ whole genome shotgun (WGS) entry which is preliminary data.</text>
</comment>
<dbReference type="InterPro" id="IPR001034">
    <property type="entry name" value="DeoR_HTH"/>
</dbReference>
<dbReference type="InterPro" id="IPR050313">
    <property type="entry name" value="Carb_Metab_HTH_regulators"/>
</dbReference>
<dbReference type="Proteomes" id="UP001493487">
    <property type="component" value="Unassembled WGS sequence"/>
</dbReference>
<dbReference type="SMART" id="SM01134">
    <property type="entry name" value="DeoRC"/>
    <property type="match status" value="1"/>
</dbReference>
<keyword evidence="3" id="KW-0804">Transcription</keyword>
<reference evidence="5 6" key="1">
    <citation type="journal article" date="2023" name="Genome Announc.">
        <title>Pan-Genome Analyses of the Genus Cohnella and Proposal of the Novel Species Cohnella silvisoli sp. nov., Isolated from Forest Soil.</title>
        <authorList>
            <person name="Wang C."/>
            <person name="Mao L."/>
            <person name="Bao G."/>
            <person name="Zhu H."/>
        </authorList>
    </citation>
    <scope>NUCLEOTIDE SEQUENCE [LARGE SCALE GENOMIC DNA]</scope>
    <source>
        <strain evidence="5 6">NL03-T5-1</strain>
    </source>
</reference>
<organism evidence="5 6">
    <name type="scientific">Cohnella silvisoli</name>
    <dbReference type="NCBI Taxonomy" id="2873699"/>
    <lineage>
        <taxon>Bacteria</taxon>
        <taxon>Bacillati</taxon>
        <taxon>Bacillota</taxon>
        <taxon>Bacilli</taxon>
        <taxon>Bacillales</taxon>
        <taxon>Paenibacillaceae</taxon>
        <taxon>Cohnella</taxon>
    </lineage>
</organism>
<dbReference type="PRINTS" id="PR00037">
    <property type="entry name" value="HTHLACR"/>
</dbReference>
<dbReference type="Gene3D" id="1.10.10.10">
    <property type="entry name" value="Winged helix-like DNA-binding domain superfamily/Winged helix DNA-binding domain"/>
    <property type="match status" value="1"/>
</dbReference>
<feature type="domain" description="HTH deoR-type" evidence="4">
    <location>
        <begin position="9"/>
        <end position="64"/>
    </location>
</feature>
<dbReference type="InterPro" id="IPR037171">
    <property type="entry name" value="NagB/RpiA_transferase-like"/>
</dbReference>
<keyword evidence="1" id="KW-0805">Transcription regulation</keyword>
<protein>
    <submittedName>
        <fullName evidence="5">DeoR/GlpR family DNA-binding transcription regulator</fullName>
    </submittedName>
</protein>
<dbReference type="Pfam" id="PF00455">
    <property type="entry name" value="DeoRC"/>
    <property type="match status" value="1"/>
</dbReference>
<evidence type="ECO:0000256" key="3">
    <source>
        <dbReference type="ARBA" id="ARBA00023163"/>
    </source>
</evidence>
<dbReference type="PANTHER" id="PTHR30363:SF44">
    <property type="entry name" value="AGA OPERON TRANSCRIPTIONAL REPRESSOR-RELATED"/>
    <property type="match status" value="1"/>
</dbReference>
<dbReference type="Gene3D" id="3.40.50.1360">
    <property type="match status" value="1"/>
</dbReference>
<dbReference type="InterPro" id="IPR036388">
    <property type="entry name" value="WH-like_DNA-bd_sf"/>
</dbReference>
<proteinExistence type="predicted"/>